<accession>A0ABX0FF59</accession>
<reference evidence="2 3" key="1">
    <citation type="submission" date="2020-01" db="EMBL/GenBank/DDBJ databases">
        <authorList>
            <person name="Lee S.D."/>
        </authorList>
    </citation>
    <scope>NUCLEOTIDE SEQUENCE [LARGE SCALE GENOMIC DNA]</scope>
    <source>
        <strain evidence="2 3">SAP-35</strain>
    </source>
</reference>
<keyword evidence="3" id="KW-1185">Reference proteome</keyword>
<dbReference type="EMBL" id="JAADJT010000001">
    <property type="protein sequence ID" value="NGZ83171.1"/>
    <property type="molecule type" value="Genomic_DNA"/>
</dbReference>
<evidence type="ECO:0000313" key="3">
    <source>
        <dbReference type="Proteomes" id="UP000666369"/>
    </source>
</evidence>
<sequence>MSNKKSTAATDVANLITEARSHFDAAAATPIADKAKELREQGSAALTKVGTAYDELQTSVVDGAEEAAGSVDAFVRANPWRSAVLAATVGILGGVLIARS</sequence>
<dbReference type="Pfam" id="PF19029">
    <property type="entry name" value="DUF883_C"/>
    <property type="match status" value="1"/>
</dbReference>
<organism evidence="2 3">
    <name type="scientific">Duganella aceris</name>
    <dbReference type="NCBI Taxonomy" id="2703883"/>
    <lineage>
        <taxon>Bacteria</taxon>
        <taxon>Pseudomonadati</taxon>
        <taxon>Pseudomonadota</taxon>
        <taxon>Betaproteobacteria</taxon>
        <taxon>Burkholderiales</taxon>
        <taxon>Oxalobacteraceae</taxon>
        <taxon>Telluria group</taxon>
        <taxon>Duganella</taxon>
    </lineage>
</organism>
<name>A0ABX0FF59_9BURK</name>
<dbReference type="InterPro" id="IPR043605">
    <property type="entry name" value="DUF883_C"/>
</dbReference>
<evidence type="ECO:0000259" key="1">
    <source>
        <dbReference type="Pfam" id="PF19029"/>
    </source>
</evidence>
<evidence type="ECO:0000313" key="2">
    <source>
        <dbReference type="EMBL" id="NGZ83171.1"/>
    </source>
</evidence>
<dbReference type="Proteomes" id="UP000666369">
    <property type="component" value="Unassembled WGS sequence"/>
</dbReference>
<protein>
    <submittedName>
        <fullName evidence="2">DUF883 family protein</fullName>
    </submittedName>
</protein>
<comment type="caution">
    <text evidence="2">The sequence shown here is derived from an EMBL/GenBank/DDBJ whole genome shotgun (WGS) entry which is preliminary data.</text>
</comment>
<dbReference type="RefSeq" id="WP_166098210.1">
    <property type="nucleotide sequence ID" value="NZ_JAADJT010000001.1"/>
</dbReference>
<feature type="domain" description="DUF883" evidence="1">
    <location>
        <begin position="72"/>
        <end position="99"/>
    </location>
</feature>
<proteinExistence type="predicted"/>
<gene>
    <name evidence="2" type="ORF">GW587_02715</name>
</gene>
<reference evidence="3" key="2">
    <citation type="submission" date="2023-07" db="EMBL/GenBank/DDBJ databases">
        <title>Duganella aceri sp. nov., isolated from tree sap.</title>
        <authorList>
            <person name="Kim I.S."/>
        </authorList>
    </citation>
    <scope>NUCLEOTIDE SEQUENCE [LARGE SCALE GENOMIC DNA]</scope>
    <source>
        <strain evidence="3">SAP-35</strain>
    </source>
</reference>